<evidence type="ECO:0000256" key="16">
    <source>
        <dbReference type="ARBA" id="ARBA00049551"/>
    </source>
</evidence>
<protein>
    <recommendedName>
        <fullName evidence="5 17">NADH-ubiquinone oxidoreductase chain 4</fullName>
        <ecNumber evidence="4 17">7.1.1.2</ecNumber>
    </recommendedName>
</protein>
<feature type="transmembrane region" description="Helical" evidence="17">
    <location>
        <begin position="373"/>
        <end position="396"/>
    </location>
</feature>
<feature type="transmembrane region" description="Helical" evidence="17">
    <location>
        <begin position="270"/>
        <end position="292"/>
    </location>
</feature>
<sequence length="439" mass="52665">MKFILMLLGMMMIINNLNFMFFFNYMFIMMFMYLIFNNYNLYWMNMYYFISTDKMSFMMSLLSIYIISLMLMVKNFKLNNFYLLNLLILLLFLLLSFNMMNYFLFYLFFEMSMIPTFILVMMWGYQPERINASLYMLFYTLFFSLPLLIILFIIFNKFKTLNFYFLNNMIMLLNYDKFIFYMFMLMAFLVKLPMYLLHLWLPKAHVEAPVTGSMILAGVMLKLGGYGIIRSMMMMMNFCLKFNNIIMSLALLGMFNLSLICLRQNDLKSLVAYSSVVHMMMMLIGLMMMNNFSINGSLLLMISHGLCSSALFYLVNLSYMKIKSRNLLINKGMIMIMPSLSMWWFLFCILNMAAPPSMNLLSELFILNCFLNWSMKMIFFMMLIMLLSMMYSLYLFSYSQHGSYLNNYKNYLIINNNNYLNLIMHWIPLNFYFLNMNFI</sequence>
<keyword evidence="10 17" id="KW-0249">Electron transport</keyword>
<feature type="transmembrane region" description="Helical" evidence="17">
    <location>
        <begin position="55"/>
        <end position="73"/>
    </location>
</feature>
<keyword evidence="12 17" id="KW-0520">NAD</keyword>
<keyword evidence="14 17" id="KW-0496">Mitochondrion</keyword>
<feature type="transmembrane region" description="Helical" evidence="17">
    <location>
        <begin position="80"/>
        <end position="97"/>
    </location>
</feature>
<evidence type="ECO:0000256" key="4">
    <source>
        <dbReference type="ARBA" id="ARBA00012944"/>
    </source>
</evidence>
<evidence type="ECO:0000256" key="7">
    <source>
        <dbReference type="ARBA" id="ARBA00022660"/>
    </source>
</evidence>
<comment type="function">
    <text evidence="17">Core subunit of the mitochondrial membrane respiratory chain NADH dehydrogenase (Complex I) which catalyzes electron transfer from NADH through the respiratory chain, using ubiquinone as an electron acceptor. Essential for the catalytic activity and assembly of complex I.</text>
</comment>
<comment type="catalytic activity">
    <reaction evidence="16 17">
        <text>a ubiquinone + NADH + 5 H(+)(in) = a ubiquinol + NAD(+) + 4 H(+)(out)</text>
        <dbReference type="Rhea" id="RHEA:29091"/>
        <dbReference type="Rhea" id="RHEA-COMP:9565"/>
        <dbReference type="Rhea" id="RHEA-COMP:9566"/>
        <dbReference type="ChEBI" id="CHEBI:15378"/>
        <dbReference type="ChEBI" id="CHEBI:16389"/>
        <dbReference type="ChEBI" id="CHEBI:17976"/>
        <dbReference type="ChEBI" id="CHEBI:57540"/>
        <dbReference type="ChEBI" id="CHEBI:57945"/>
        <dbReference type="EC" id="7.1.1.2"/>
    </reaction>
</comment>
<accession>A0A346PZ44</accession>
<evidence type="ECO:0000256" key="2">
    <source>
        <dbReference type="ARBA" id="ARBA00004225"/>
    </source>
</evidence>
<evidence type="ECO:0000256" key="10">
    <source>
        <dbReference type="ARBA" id="ARBA00022982"/>
    </source>
</evidence>
<evidence type="ECO:0000313" key="19">
    <source>
        <dbReference type="EMBL" id="AXR86020.1"/>
    </source>
</evidence>
<feature type="transmembrane region" description="Helical" evidence="17">
    <location>
        <begin position="178"/>
        <end position="201"/>
    </location>
</feature>
<feature type="transmembrane region" description="Helical" evidence="17">
    <location>
        <begin position="298"/>
        <end position="320"/>
    </location>
</feature>
<comment type="similarity">
    <text evidence="3 17">Belongs to the complex I subunit 4 family.</text>
</comment>
<comment type="subcellular location">
    <subcellularLocation>
        <location evidence="2 17">Mitochondrion membrane</location>
        <topology evidence="2 17">Multi-pass membrane protein</topology>
    </subcellularLocation>
</comment>
<name>A0A346PZ44_9HYME</name>
<gene>
    <name evidence="19" type="primary">ND4</name>
</gene>
<feature type="transmembrane region" description="Helical" evidence="17">
    <location>
        <begin position="245"/>
        <end position="263"/>
    </location>
</feature>
<evidence type="ECO:0000256" key="13">
    <source>
        <dbReference type="ARBA" id="ARBA00023075"/>
    </source>
</evidence>
<evidence type="ECO:0000256" key="3">
    <source>
        <dbReference type="ARBA" id="ARBA00009025"/>
    </source>
</evidence>
<dbReference type="PANTHER" id="PTHR43507">
    <property type="entry name" value="NADH-UBIQUINONE OXIDOREDUCTASE CHAIN 4"/>
    <property type="match status" value="1"/>
</dbReference>
<keyword evidence="6 17" id="KW-0813">Transport</keyword>
<dbReference type="Pfam" id="PF00361">
    <property type="entry name" value="Proton_antipo_M"/>
    <property type="match status" value="1"/>
</dbReference>
<dbReference type="EMBL" id="MF776883">
    <property type="protein sequence ID" value="AXR86020.1"/>
    <property type="molecule type" value="Genomic_DNA"/>
</dbReference>
<evidence type="ECO:0000256" key="1">
    <source>
        <dbReference type="ARBA" id="ARBA00003257"/>
    </source>
</evidence>
<keyword evidence="15 17" id="KW-0472">Membrane</keyword>
<evidence type="ECO:0000256" key="14">
    <source>
        <dbReference type="ARBA" id="ARBA00023128"/>
    </source>
</evidence>
<reference evidence="19" key="1">
    <citation type="journal article" date="2018" name="Genomics">
        <title>Information from the mitochondrial genomes of two egg parasitoids, Gonatocerus sp. and Telenomus sp., reveals a controversial phylogenetic relationship between Mymaridae and Scelionidae.</title>
        <authorList>
            <person name="Shen Z.-C."/>
            <person name="Chen L."/>
            <person name="Chen L."/>
            <person name="Li Y.-X."/>
        </authorList>
    </citation>
    <scope>NUCLEOTIDE SEQUENCE</scope>
</reference>
<evidence type="ECO:0000256" key="5">
    <source>
        <dbReference type="ARBA" id="ARBA00021006"/>
    </source>
</evidence>
<dbReference type="InterPro" id="IPR003918">
    <property type="entry name" value="NADH_UbQ_OxRdtase"/>
</dbReference>
<dbReference type="GO" id="GO:0042773">
    <property type="term" value="P:ATP synthesis coupled electron transport"/>
    <property type="evidence" value="ECO:0007669"/>
    <property type="project" value="InterPro"/>
</dbReference>
<evidence type="ECO:0000256" key="12">
    <source>
        <dbReference type="ARBA" id="ARBA00023027"/>
    </source>
</evidence>
<geneLocation type="mitochondrion" evidence="19"/>
<feature type="transmembrane region" description="Helical" evidence="17">
    <location>
        <begin position="103"/>
        <end position="125"/>
    </location>
</feature>
<comment type="function">
    <text evidence="1">Core subunit of the mitochondrial membrane respiratory chain NADH dehydrogenase (Complex I) that is believed to belong to the minimal assembly required for catalysis. Complex I functions in the transfer of electrons from NADH to the respiratory chain. The immediate electron acceptor for the enzyme is believed to be ubiquinone.</text>
</comment>
<feature type="transmembrane region" description="Helical" evidence="17">
    <location>
        <begin position="213"/>
        <end position="233"/>
    </location>
</feature>
<keyword evidence="7 17" id="KW-0679">Respiratory chain</keyword>
<dbReference type="GO" id="GO:0015990">
    <property type="term" value="P:electron transport coupled proton transport"/>
    <property type="evidence" value="ECO:0007669"/>
    <property type="project" value="TreeGrafter"/>
</dbReference>
<feature type="domain" description="NADH:quinone oxidoreductase/Mrp antiporter transmembrane" evidence="18">
    <location>
        <begin position="101"/>
        <end position="382"/>
    </location>
</feature>
<dbReference type="AlphaFoldDB" id="A0A346PZ44"/>
<evidence type="ECO:0000256" key="6">
    <source>
        <dbReference type="ARBA" id="ARBA00022448"/>
    </source>
</evidence>
<evidence type="ECO:0000256" key="9">
    <source>
        <dbReference type="ARBA" id="ARBA00022967"/>
    </source>
</evidence>
<feature type="transmembrane region" description="Helical" evidence="17">
    <location>
        <begin position="332"/>
        <end position="353"/>
    </location>
</feature>
<proteinExistence type="inferred from homology"/>
<keyword evidence="8 17" id="KW-0812">Transmembrane</keyword>
<dbReference type="InterPro" id="IPR001750">
    <property type="entry name" value="ND/Mrp_TM"/>
</dbReference>
<evidence type="ECO:0000259" key="18">
    <source>
        <dbReference type="Pfam" id="PF00361"/>
    </source>
</evidence>
<dbReference type="GO" id="GO:0008137">
    <property type="term" value="F:NADH dehydrogenase (ubiquinone) activity"/>
    <property type="evidence" value="ECO:0007669"/>
    <property type="project" value="UniProtKB-UniRule"/>
</dbReference>
<dbReference type="GO" id="GO:0048039">
    <property type="term" value="F:ubiquinone binding"/>
    <property type="evidence" value="ECO:0007669"/>
    <property type="project" value="TreeGrafter"/>
</dbReference>
<dbReference type="GO" id="GO:0003954">
    <property type="term" value="F:NADH dehydrogenase activity"/>
    <property type="evidence" value="ECO:0007669"/>
    <property type="project" value="TreeGrafter"/>
</dbReference>
<evidence type="ECO:0000256" key="15">
    <source>
        <dbReference type="ARBA" id="ARBA00023136"/>
    </source>
</evidence>
<feature type="transmembrane region" description="Helical" evidence="17">
    <location>
        <begin position="137"/>
        <end position="158"/>
    </location>
</feature>
<feature type="transmembrane region" description="Helical" evidence="17">
    <location>
        <begin position="417"/>
        <end position="434"/>
    </location>
</feature>
<evidence type="ECO:0000256" key="17">
    <source>
        <dbReference type="RuleBase" id="RU003297"/>
    </source>
</evidence>
<dbReference type="GO" id="GO:0031966">
    <property type="term" value="C:mitochondrial membrane"/>
    <property type="evidence" value="ECO:0007669"/>
    <property type="project" value="UniProtKB-SubCell"/>
</dbReference>
<keyword evidence="11 17" id="KW-1133">Transmembrane helix</keyword>
<keyword evidence="9" id="KW-1278">Translocase</keyword>
<dbReference type="PRINTS" id="PR01437">
    <property type="entry name" value="NUOXDRDTASE4"/>
</dbReference>
<organism evidence="19">
    <name type="scientific">Gonatocerus sp. ZCS-2018</name>
    <dbReference type="NCBI Taxonomy" id="2305128"/>
    <lineage>
        <taxon>Eukaryota</taxon>
        <taxon>Metazoa</taxon>
        <taxon>Ecdysozoa</taxon>
        <taxon>Arthropoda</taxon>
        <taxon>Hexapoda</taxon>
        <taxon>Insecta</taxon>
        <taxon>Pterygota</taxon>
        <taxon>Neoptera</taxon>
        <taxon>Endopterygota</taxon>
        <taxon>Hymenoptera</taxon>
        <taxon>Apocrita</taxon>
        <taxon>Proctotrupomorpha</taxon>
        <taxon>Chalcidoidea</taxon>
        <taxon>Mymaridae</taxon>
        <taxon>Gonatocerus</taxon>
    </lineage>
</organism>
<dbReference type="PANTHER" id="PTHR43507:SF20">
    <property type="entry name" value="NADH-UBIQUINONE OXIDOREDUCTASE CHAIN 4"/>
    <property type="match status" value="1"/>
</dbReference>
<dbReference type="EC" id="7.1.1.2" evidence="4 17"/>
<evidence type="ECO:0000256" key="11">
    <source>
        <dbReference type="ARBA" id="ARBA00022989"/>
    </source>
</evidence>
<evidence type="ECO:0000256" key="8">
    <source>
        <dbReference type="ARBA" id="ARBA00022692"/>
    </source>
</evidence>
<feature type="transmembrane region" description="Helical" evidence="17">
    <location>
        <begin position="12"/>
        <end position="35"/>
    </location>
</feature>
<keyword evidence="13 17" id="KW-0830">Ubiquinone</keyword>